<proteinExistence type="predicted"/>
<keyword evidence="4" id="KW-1185">Reference proteome</keyword>
<keyword evidence="3" id="KW-0378">Hydrolase</keyword>
<feature type="domain" description="GH16" evidence="2">
    <location>
        <begin position="51"/>
        <end position="292"/>
    </location>
</feature>
<reference evidence="3 4" key="1">
    <citation type="submission" date="2019-03" db="EMBL/GenBank/DDBJ databases">
        <authorList>
            <person name="Kim M.K.M."/>
        </authorList>
    </citation>
    <scope>NUCLEOTIDE SEQUENCE [LARGE SCALE GENOMIC DNA]</scope>
    <source>
        <strain evidence="3 4">18JY15-6</strain>
    </source>
</reference>
<dbReference type="InterPro" id="IPR000757">
    <property type="entry name" value="Beta-glucanase-like"/>
</dbReference>
<dbReference type="GO" id="GO:0005975">
    <property type="term" value="P:carbohydrate metabolic process"/>
    <property type="evidence" value="ECO:0007669"/>
    <property type="project" value="InterPro"/>
</dbReference>
<feature type="signal peptide" evidence="1">
    <location>
        <begin position="1"/>
        <end position="22"/>
    </location>
</feature>
<evidence type="ECO:0000313" key="4">
    <source>
        <dbReference type="Proteomes" id="UP000295453"/>
    </source>
</evidence>
<evidence type="ECO:0000313" key="3">
    <source>
        <dbReference type="EMBL" id="TCJ21837.1"/>
    </source>
</evidence>
<dbReference type="SUPFAM" id="SSF49899">
    <property type="entry name" value="Concanavalin A-like lectins/glucanases"/>
    <property type="match status" value="1"/>
</dbReference>
<evidence type="ECO:0000256" key="1">
    <source>
        <dbReference type="SAM" id="SignalP"/>
    </source>
</evidence>
<dbReference type="InterPro" id="IPR050546">
    <property type="entry name" value="Glycosyl_Hydrlase_16"/>
</dbReference>
<organism evidence="3 4">
    <name type="scientific">Nocardioides jejuensis</name>
    <dbReference type="NCBI Taxonomy" id="2502782"/>
    <lineage>
        <taxon>Bacteria</taxon>
        <taxon>Bacillati</taxon>
        <taxon>Actinomycetota</taxon>
        <taxon>Actinomycetes</taxon>
        <taxon>Propionibacteriales</taxon>
        <taxon>Nocardioidaceae</taxon>
        <taxon>Nocardioides</taxon>
    </lineage>
</organism>
<dbReference type="Pfam" id="PF00722">
    <property type="entry name" value="Glyco_hydro_16"/>
    <property type="match status" value="1"/>
</dbReference>
<dbReference type="InterPro" id="IPR013320">
    <property type="entry name" value="ConA-like_dom_sf"/>
</dbReference>
<gene>
    <name evidence="3" type="ORF">EPD65_14295</name>
</gene>
<dbReference type="EMBL" id="SJZJ01000029">
    <property type="protein sequence ID" value="TCJ21837.1"/>
    <property type="molecule type" value="Genomic_DNA"/>
</dbReference>
<dbReference type="PANTHER" id="PTHR10963:SF60">
    <property type="entry name" value="GRAM-NEGATIVE BACTERIA-BINDING PROTEIN 1-RELATED"/>
    <property type="match status" value="1"/>
</dbReference>
<dbReference type="AlphaFoldDB" id="A0A4R1BWB8"/>
<comment type="caution">
    <text evidence="3">The sequence shown here is derived from an EMBL/GenBank/DDBJ whole genome shotgun (WGS) entry which is preliminary data.</text>
</comment>
<dbReference type="GO" id="GO:0004553">
    <property type="term" value="F:hydrolase activity, hydrolyzing O-glycosyl compounds"/>
    <property type="evidence" value="ECO:0007669"/>
    <property type="project" value="InterPro"/>
</dbReference>
<dbReference type="Proteomes" id="UP000295453">
    <property type="component" value="Unassembled WGS sequence"/>
</dbReference>
<dbReference type="CDD" id="cd08023">
    <property type="entry name" value="GH16_laminarinase_like"/>
    <property type="match status" value="1"/>
</dbReference>
<dbReference type="RefSeq" id="WP_131585298.1">
    <property type="nucleotide sequence ID" value="NZ_SJZJ01000029.1"/>
</dbReference>
<sequence length="292" mass="31638">MSRPALRPAHVLAVLAALLAFAVLPVIDGPDTASAATSDACGARIAKADGSLWSCSFVDDFDGASLDTTKWAVQDTSKSGFYMNKTCFQPGKGYAVGGGNLTLTVDRSKSFQCKKPVGGFRTNALGGAISTYGKFTQTYGRYEARIKFPAYQARGLHGGFWMNPQDLTYGRWPASGEIDVSEWYSAKIDQAFPSLHYRGSTDADTALDCIVPATDAFHTYTVEWSTTSMKFYDDGQLCFDRMWSPTGMKAPAPFDKPFTASLIAAQGAGWNSPDTKTPKLAATVVDYVKVWR</sequence>
<dbReference type="Gene3D" id="2.60.120.200">
    <property type="match status" value="1"/>
</dbReference>
<dbReference type="OrthoDB" id="3250776at2"/>
<protein>
    <submittedName>
        <fullName evidence="3">Glycoside hydrolase family 16 protein</fullName>
    </submittedName>
</protein>
<accession>A0A4R1BWB8</accession>
<keyword evidence="1" id="KW-0732">Signal</keyword>
<dbReference type="PANTHER" id="PTHR10963">
    <property type="entry name" value="GLYCOSYL HYDROLASE-RELATED"/>
    <property type="match status" value="1"/>
</dbReference>
<feature type="chain" id="PRO_5039334935" evidence="1">
    <location>
        <begin position="23"/>
        <end position="292"/>
    </location>
</feature>
<name>A0A4R1BWB8_9ACTN</name>
<evidence type="ECO:0000259" key="2">
    <source>
        <dbReference type="PROSITE" id="PS51762"/>
    </source>
</evidence>
<dbReference type="PROSITE" id="PS51762">
    <property type="entry name" value="GH16_2"/>
    <property type="match status" value="1"/>
</dbReference>